<evidence type="ECO:0000313" key="16">
    <source>
        <dbReference type="Proteomes" id="UP000199657"/>
    </source>
</evidence>
<evidence type="ECO:0000256" key="12">
    <source>
        <dbReference type="SAM" id="MobiDB-lite"/>
    </source>
</evidence>
<feature type="region of interest" description="Disordered" evidence="12">
    <location>
        <begin position="272"/>
        <end position="292"/>
    </location>
</feature>
<dbReference type="EMBL" id="FOEG01000004">
    <property type="protein sequence ID" value="SEO89059.1"/>
    <property type="molecule type" value="Genomic_DNA"/>
</dbReference>
<dbReference type="NCBIfam" id="TIGR01783">
    <property type="entry name" value="TonB-siderophor"/>
    <property type="match status" value="1"/>
</dbReference>
<dbReference type="InterPro" id="IPR037066">
    <property type="entry name" value="Plug_dom_sf"/>
</dbReference>
<dbReference type="GO" id="GO:0015344">
    <property type="term" value="F:siderophore uptake transmembrane transporter activity"/>
    <property type="evidence" value="ECO:0007669"/>
    <property type="project" value="TreeGrafter"/>
</dbReference>
<evidence type="ECO:0000256" key="3">
    <source>
        <dbReference type="ARBA" id="ARBA00022448"/>
    </source>
</evidence>
<dbReference type="RefSeq" id="WP_091643223.1">
    <property type="nucleotide sequence ID" value="NZ_FOEG01000004.1"/>
</dbReference>
<dbReference type="InterPro" id="IPR036942">
    <property type="entry name" value="Beta-barrel_TonB_sf"/>
</dbReference>
<dbReference type="GO" id="GO:0009279">
    <property type="term" value="C:cell outer membrane"/>
    <property type="evidence" value="ECO:0007669"/>
    <property type="project" value="UniProtKB-SubCell"/>
</dbReference>
<comment type="subcellular location">
    <subcellularLocation>
        <location evidence="1 10">Cell outer membrane</location>
        <topology evidence="1 10">Multi-pass membrane protein</topology>
    </subcellularLocation>
</comment>
<feature type="domain" description="TonB-dependent receptor-like beta-barrel" evidence="13">
    <location>
        <begin position="252"/>
        <end position="682"/>
    </location>
</feature>
<gene>
    <name evidence="15" type="ORF">SAMN04488052_10491</name>
</gene>
<keyword evidence="8" id="KW-0675">Receptor</keyword>
<dbReference type="OrthoDB" id="127311at2"/>
<dbReference type="Pfam" id="PF00593">
    <property type="entry name" value="TonB_dep_Rec_b-barrel"/>
    <property type="match status" value="1"/>
</dbReference>
<dbReference type="STRING" id="406100.SAMN04488052_10491"/>
<dbReference type="AlphaFoldDB" id="A0A1H8TD37"/>
<evidence type="ECO:0000256" key="6">
    <source>
        <dbReference type="ARBA" id="ARBA00023077"/>
    </source>
</evidence>
<proteinExistence type="inferred from homology"/>
<dbReference type="InterPro" id="IPR039426">
    <property type="entry name" value="TonB-dep_rcpt-like"/>
</dbReference>
<dbReference type="GO" id="GO:0015891">
    <property type="term" value="P:siderophore transport"/>
    <property type="evidence" value="ECO:0007669"/>
    <property type="project" value="InterPro"/>
</dbReference>
<dbReference type="PANTHER" id="PTHR32552:SF84">
    <property type="entry name" value="TONB-DEPENDENT RECEPTOR-RELATED"/>
    <property type="match status" value="1"/>
</dbReference>
<dbReference type="InterPro" id="IPR000531">
    <property type="entry name" value="Beta-barrel_TonB"/>
</dbReference>
<keyword evidence="7 10" id="KW-0472">Membrane</keyword>
<dbReference type="InterPro" id="IPR010105">
    <property type="entry name" value="TonB_sidphr_rcpt"/>
</dbReference>
<comment type="similarity">
    <text evidence="2 10 11">Belongs to the TonB-dependent receptor family.</text>
</comment>
<evidence type="ECO:0000256" key="1">
    <source>
        <dbReference type="ARBA" id="ARBA00004571"/>
    </source>
</evidence>
<evidence type="ECO:0000256" key="4">
    <source>
        <dbReference type="ARBA" id="ARBA00022452"/>
    </source>
</evidence>
<sequence>MILTQEVAAERDRTRTVLPASLLAVVPLLPGAVAVVASPVLHAEAHVHLAPIEVLSAPSGLRLDSQSDIGSRLGLSVDETPGQVDVIDQTRMQERGDRTTTEAVTGAVGFSDANTLGNLSGLNARGFSEVAILYDGISVGRPNMTSRPQGTWIYDRIETISGPASVLHGEGSIVGAVNFVPRRPNPEVTETDILMSAGSFNSSRVAAGRGGPTNVDGLSFRIDGERQTSDGYMDNADMHRDTISAGLRYDASDRLVLEGNLVYINDSLPPYSGVPVDPEKGEPSSDLRRRNPNARDAYIEGEEFRLTLDANYFASDSVQLRNRFQAYEGERDWLNVEGFEITEDDELKQTFALEVFHDQTFLANRSDALIDHHLFGRDARTVVGLQLIRERFENGSDGVGLDRVVDDPRNPADTGSVRDLGLDARAEGGRTDRNQVALFAENRLLLGGGLSLVSGVRGDWIKFEVNRDGSEKDTFTTEEGRLGFVWEATPTLSLFGQATTGSQFTFSTNSPSADSLDTDLQRSTGFEGGVRGRAVDGTWQWQVTAFDIEKRNRFASDPVPDDPQRQRQVGRRVSQGVEVSGYWEPVERLALEANASVLSAEFRDDDDLGGNTPAGVPEQLGNLWATWTVTQRATARAHVRYVGEQQANNDNTLQIPSYTLLNLSSSYALDDNWEVTARARNVTDERYYTQAWFGDQYFVGGGRSFELELSASF</sequence>
<dbReference type="PANTHER" id="PTHR32552">
    <property type="entry name" value="FERRICHROME IRON RECEPTOR-RELATED"/>
    <property type="match status" value="1"/>
</dbReference>
<dbReference type="GO" id="GO:0038023">
    <property type="term" value="F:signaling receptor activity"/>
    <property type="evidence" value="ECO:0007669"/>
    <property type="project" value="InterPro"/>
</dbReference>
<organism evidence="15 16">
    <name type="scientific">Aquisalimonas asiatica</name>
    <dbReference type="NCBI Taxonomy" id="406100"/>
    <lineage>
        <taxon>Bacteria</taxon>
        <taxon>Pseudomonadati</taxon>
        <taxon>Pseudomonadota</taxon>
        <taxon>Gammaproteobacteria</taxon>
        <taxon>Chromatiales</taxon>
        <taxon>Ectothiorhodospiraceae</taxon>
        <taxon>Aquisalimonas</taxon>
    </lineage>
</organism>
<keyword evidence="6 11" id="KW-0798">TonB box</keyword>
<feature type="domain" description="TonB-dependent receptor plug" evidence="14">
    <location>
        <begin position="77"/>
        <end position="176"/>
    </location>
</feature>
<dbReference type="SUPFAM" id="SSF56935">
    <property type="entry name" value="Porins"/>
    <property type="match status" value="1"/>
</dbReference>
<keyword evidence="4 10" id="KW-1134">Transmembrane beta strand</keyword>
<name>A0A1H8TD37_9GAMM</name>
<evidence type="ECO:0000256" key="7">
    <source>
        <dbReference type="ARBA" id="ARBA00023136"/>
    </source>
</evidence>
<feature type="compositionally biased region" description="Basic and acidic residues" evidence="12">
    <location>
        <begin position="277"/>
        <end position="289"/>
    </location>
</feature>
<evidence type="ECO:0000313" key="15">
    <source>
        <dbReference type="EMBL" id="SEO89059.1"/>
    </source>
</evidence>
<keyword evidence="5 10" id="KW-0812">Transmembrane</keyword>
<keyword evidence="9 10" id="KW-0998">Cell outer membrane</keyword>
<feature type="region of interest" description="Disordered" evidence="12">
    <location>
        <begin position="553"/>
        <end position="573"/>
    </location>
</feature>
<accession>A0A1H8TD37</accession>
<evidence type="ECO:0000256" key="8">
    <source>
        <dbReference type="ARBA" id="ARBA00023170"/>
    </source>
</evidence>
<evidence type="ECO:0000256" key="5">
    <source>
        <dbReference type="ARBA" id="ARBA00022692"/>
    </source>
</evidence>
<reference evidence="15 16" key="1">
    <citation type="submission" date="2016-10" db="EMBL/GenBank/DDBJ databases">
        <authorList>
            <person name="de Groot N.N."/>
        </authorList>
    </citation>
    <scope>NUCLEOTIDE SEQUENCE [LARGE SCALE GENOMIC DNA]</scope>
    <source>
        <strain evidence="15 16">CGMCC 1.6291</strain>
    </source>
</reference>
<dbReference type="Pfam" id="PF07715">
    <property type="entry name" value="Plug"/>
    <property type="match status" value="1"/>
</dbReference>
<evidence type="ECO:0000256" key="9">
    <source>
        <dbReference type="ARBA" id="ARBA00023237"/>
    </source>
</evidence>
<evidence type="ECO:0000259" key="14">
    <source>
        <dbReference type="Pfam" id="PF07715"/>
    </source>
</evidence>
<keyword evidence="3 10" id="KW-0813">Transport</keyword>
<evidence type="ECO:0000256" key="11">
    <source>
        <dbReference type="RuleBase" id="RU003357"/>
    </source>
</evidence>
<evidence type="ECO:0000256" key="10">
    <source>
        <dbReference type="PROSITE-ProRule" id="PRU01360"/>
    </source>
</evidence>
<dbReference type="Proteomes" id="UP000199657">
    <property type="component" value="Unassembled WGS sequence"/>
</dbReference>
<dbReference type="InterPro" id="IPR012910">
    <property type="entry name" value="Plug_dom"/>
</dbReference>
<evidence type="ECO:0000259" key="13">
    <source>
        <dbReference type="Pfam" id="PF00593"/>
    </source>
</evidence>
<protein>
    <submittedName>
        <fullName evidence="15">Iron complex outermembrane recepter protein</fullName>
    </submittedName>
</protein>
<dbReference type="PROSITE" id="PS52016">
    <property type="entry name" value="TONB_DEPENDENT_REC_3"/>
    <property type="match status" value="1"/>
</dbReference>
<dbReference type="Gene3D" id="2.40.170.20">
    <property type="entry name" value="TonB-dependent receptor, beta-barrel domain"/>
    <property type="match status" value="1"/>
</dbReference>
<evidence type="ECO:0000256" key="2">
    <source>
        <dbReference type="ARBA" id="ARBA00009810"/>
    </source>
</evidence>
<dbReference type="Gene3D" id="2.170.130.10">
    <property type="entry name" value="TonB-dependent receptor, plug domain"/>
    <property type="match status" value="1"/>
</dbReference>
<keyword evidence="16" id="KW-1185">Reference proteome</keyword>